<dbReference type="SUPFAM" id="SSF81606">
    <property type="entry name" value="PP2C-like"/>
    <property type="match status" value="1"/>
</dbReference>
<organism evidence="2 3">
    <name type="scientific">Desulfopila aestuarii DSM 18488</name>
    <dbReference type="NCBI Taxonomy" id="1121416"/>
    <lineage>
        <taxon>Bacteria</taxon>
        <taxon>Pseudomonadati</taxon>
        <taxon>Thermodesulfobacteriota</taxon>
        <taxon>Desulfobulbia</taxon>
        <taxon>Desulfobulbales</taxon>
        <taxon>Desulfocapsaceae</taxon>
        <taxon>Desulfopila</taxon>
    </lineage>
</organism>
<gene>
    <name evidence="2" type="ORF">SAMN02745220_01724</name>
</gene>
<dbReference type="Gene3D" id="3.60.40.10">
    <property type="entry name" value="PPM-type phosphatase domain"/>
    <property type="match status" value="1"/>
</dbReference>
<dbReference type="InterPro" id="IPR001932">
    <property type="entry name" value="PPM-type_phosphatase-like_dom"/>
</dbReference>
<keyword evidence="3" id="KW-1185">Reference proteome</keyword>
<reference evidence="2 3" key="1">
    <citation type="submission" date="2016-12" db="EMBL/GenBank/DDBJ databases">
        <authorList>
            <person name="Song W.-J."/>
            <person name="Kurnit D.M."/>
        </authorList>
    </citation>
    <scope>NUCLEOTIDE SEQUENCE [LARGE SCALE GENOMIC DNA]</scope>
    <source>
        <strain evidence="2 3">DSM 18488</strain>
    </source>
</reference>
<dbReference type="EMBL" id="FRFE01000006">
    <property type="protein sequence ID" value="SHO46993.1"/>
    <property type="molecule type" value="Genomic_DNA"/>
</dbReference>
<protein>
    <submittedName>
        <fullName evidence="2">Protein phosphatase 2C</fullName>
    </submittedName>
</protein>
<dbReference type="Proteomes" id="UP000184603">
    <property type="component" value="Unassembled WGS sequence"/>
</dbReference>
<proteinExistence type="predicted"/>
<feature type="domain" description="PPM-type phosphatase" evidence="1">
    <location>
        <begin position="31"/>
        <end position="231"/>
    </location>
</feature>
<name>A0A1M7Y411_9BACT</name>
<evidence type="ECO:0000313" key="3">
    <source>
        <dbReference type="Proteomes" id="UP000184603"/>
    </source>
</evidence>
<dbReference type="InterPro" id="IPR036457">
    <property type="entry name" value="PPM-type-like_dom_sf"/>
</dbReference>
<dbReference type="AlphaFoldDB" id="A0A1M7Y411"/>
<dbReference type="Pfam" id="PF13672">
    <property type="entry name" value="PP2C_2"/>
    <property type="match status" value="1"/>
</dbReference>
<evidence type="ECO:0000259" key="1">
    <source>
        <dbReference type="Pfam" id="PF13672"/>
    </source>
</evidence>
<sequence>MYLSNEQRTFASLNRPLYRYTVKSLLEKGSGEINEDVLLEEGSLLGVFDGATSLDKRRFQNGLTGGLLAAKTAAQSFVNNCGSLDQLAKEANRTIHKVQIRENICMDERHKLWSTSLAVVHVDGNQLEYCQTGDALILFIFQDGGYKVITPDIDIDRDTLQLWKEMQLAPDALIHEVLAEQIRKIRLEMNISYGVLNGEPEALNFLRHGYEDLTDVSDILLFTDGLHLPRENPKEEHDWQTFVELYRLGGLQAVRDHVRHLQQQDPACRKYPRFKLHDDIAAVAISR</sequence>
<dbReference type="STRING" id="1121416.SAMN02745220_01724"/>
<accession>A0A1M7Y411</accession>
<evidence type="ECO:0000313" key="2">
    <source>
        <dbReference type="EMBL" id="SHO46993.1"/>
    </source>
</evidence>